<reference evidence="1 2" key="1">
    <citation type="journal article" date="2012" name="Gene">
        <title>Sequence of Leptospira santarosai serovar Shermani genome and prediction of virulence-associated genes.</title>
        <authorList>
            <person name="Chou L.F."/>
            <person name="Chen Y.T."/>
            <person name="Lu C.W."/>
            <person name="Ko Y.C."/>
            <person name="Tang C.Y."/>
            <person name="Pan M.J."/>
            <person name="Tian Y.C."/>
            <person name="Chiu C.H."/>
            <person name="Hung C.C."/>
            <person name="Yang C.W."/>
        </authorList>
    </citation>
    <scope>NUCLEOTIDE SEQUENCE [LARGE SCALE GENOMIC DNA]</scope>
    <source>
        <strain evidence="1">LT 821</strain>
    </source>
</reference>
<dbReference type="KEGG" id="lst:LSS_22570"/>
<gene>
    <name evidence="1" type="ORF">LSS_22570</name>
</gene>
<dbReference type="EMBL" id="CP006694">
    <property type="protein sequence ID" value="AIT11015.1"/>
    <property type="molecule type" value="Genomic_DNA"/>
</dbReference>
<dbReference type="Proteomes" id="UP000035800">
    <property type="component" value="Chromosome I"/>
</dbReference>
<reference evidence="1 2" key="2">
    <citation type="journal article" date="2014" name="Emerg. Microbes Infect.">
        <title>Potential impact on kidney infection: a whole-genome analysis of Leptospira santarosai serovar Shermani.</title>
        <authorList>
            <person name="Chou L.F."/>
            <person name="Chen T.W."/>
            <person name="Ko Y.C."/>
            <person name="Pan M.J."/>
            <person name="Tian Y.C."/>
            <person name="Chiu C.H."/>
            <person name="Tang P."/>
            <person name="Hung C.C."/>
            <person name="Yang C.W."/>
        </authorList>
    </citation>
    <scope>NUCLEOTIDE SEQUENCE</scope>
    <source>
        <strain evidence="1 2">LT 821</strain>
    </source>
</reference>
<evidence type="ECO:0000313" key="1">
    <source>
        <dbReference type="EMBL" id="AIT11015.1"/>
    </source>
</evidence>
<name>A0A097ESY2_9LEPT</name>
<sequence length="55" mass="6385">MTFYFPSSFAPSVRSTFNIPDRKNSNPALIPKIELFHGFSRRIKPISKFRITPKT</sequence>
<dbReference type="AlphaFoldDB" id="A0A097ESY2"/>
<accession>A0A097ESY2</accession>
<protein>
    <submittedName>
        <fullName evidence="1">Uncharacterized protein</fullName>
    </submittedName>
</protein>
<evidence type="ECO:0000313" key="2">
    <source>
        <dbReference type="Proteomes" id="UP000035800"/>
    </source>
</evidence>
<proteinExistence type="predicted"/>
<organism evidence="1 2">
    <name type="scientific">Leptospira santarosai serovar Shermani str. LT 821</name>
    <dbReference type="NCBI Taxonomy" id="758847"/>
    <lineage>
        <taxon>Bacteria</taxon>
        <taxon>Pseudomonadati</taxon>
        <taxon>Spirochaetota</taxon>
        <taxon>Spirochaetia</taxon>
        <taxon>Leptospirales</taxon>
        <taxon>Leptospiraceae</taxon>
        <taxon>Leptospira</taxon>
    </lineage>
</organism>